<sequence length="61" mass="6938">MSFMTRCNDVNMSYFSKTGLNLCRCLSKCKVEQSTASSNNICNFFIDISRIELISISRDNS</sequence>
<evidence type="ECO:0000313" key="2">
    <source>
        <dbReference type="Proteomes" id="UP000280834"/>
    </source>
</evidence>
<reference evidence="3" key="1">
    <citation type="submission" date="2017-02" db="UniProtKB">
        <authorList>
            <consortium name="WormBaseParasite"/>
        </authorList>
    </citation>
    <scope>IDENTIFICATION</scope>
</reference>
<evidence type="ECO:0000313" key="3">
    <source>
        <dbReference type="WBParaSite" id="BTMF_0000449701-mRNA-1"/>
    </source>
</evidence>
<protein>
    <submittedName>
        <fullName evidence="3">Apple domain-containing protein</fullName>
    </submittedName>
</protein>
<keyword evidence="2" id="KW-1185">Reference proteome</keyword>
<evidence type="ECO:0000313" key="1">
    <source>
        <dbReference type="EMBL" id="VDO15522.1"/>
    </source>
</evidence>
<dbReference type="WBParaSite" id="BTMF_0000449701-mRNA-1">
    <property type="protein sequence ID" value="BTMF_0000449701-mRNA-1"/>
    <property type="gene ID" value="BTMF_0000449701"/>
</dbReference>
<name>A0A0R3QDR1_9BILA</name>
<reference evidence="1 2" key="2">
    <citation type="submission" date="2018-11" db="EMBL/GenBank/DDBJ databases">
        <authorList>
            <consortium name="Pathogen Informatics"/>
        </authorList>
    </citation>
    <scope>NUCLEOTIDE SEQUENCE [LARGE SCALE GENOMIC DNA]</scope>
</reference>
<dbReference type="Proteomes" id="UP000280834">
    <property type="component" value="Unassembled WGS sequence"/>
</dbReference>
<dbReference type="AlphaFoldDB" id="A0A0R3QDR1"/>
<accession>A0A0R3QDR1</accession>
<proteinExistence type="predicted"/>
<dbReference type="EMBL" id="UZAG01003550">
    <property type="protein sequence ID" value="VDO15522.1"/>
    <property type="molecule type" value="Genomic_DNA"/>
</dbReference>
<gene>
    <name evidence="1" type="ORF">BTMF_LOCUS3796</name>
</gene>
<organism evidence="3">
    <name type="scientific">Brugia timori</name>
    <dbReference type="NCBI Taxonomy" id="42155"/>
    <lineage>
        <taxon>Eukaryota</taxon>
        <taxon>Metazoa</taxon>
        <taxon>Ecdysozoa</taxon>
        <taxon>Nematoda</taxon>
        <taxon>Chromadorea</taxon>
        <taxon>Rhabditida</taxon>
        <taxon>Spirurina</taxon>
        <taxon>Spiruromorpha</taxon>
        <taxon>Filarioidea</taxon>
        <taxon>Onchocercidae</taxon>
        <taxon>Brugia</taxon>
    </lineage>
</organism>